<keyword evidence="1" id="KW-0812">Transmembrane</keyword>
<dbReference type="RefSeq" id="WP_006828316.1">
    <property type="nucleotide sequence ID" value="NZ_AJYB01000006.1"/>
</dbReference>
<protein>
    <submittedName>
        <fullName evidence="3">Membrane protein</fullName>
    </submittedName>
</protein>
<evidence type="ECO:0000313" key="4">
    <source>
        <dbReference type="Proteomes" id="UP000004725"/>
    </source>
</evidence>
<reference evidence="5" key="2">
    <citation type="submission" date="2016-07" db="EMBL/GenBank/DDBJ databases">
        <authorList>
            <person name="See-Too W.S."/>
        </authorList>
    </citation>
    <scope>NUCLEOTIDE SEQUENCE [LARGE SCALE GENOMIC DNA]</scope>
    <source>
        <strain evidence="5">DSM 14505</strain>
    </source>
</reference>
<keyword evidence="1" id="KW-1133">Transmembrane helix</keyword>
<gene>
    <name evidence="3" type="ORF">A1A1_01478</name>
    <name evidence="2" type="ORF">BBH88_11250</name>
</gene>
<keyword evidence="1" id="KW-0472">Membrane</keyword>
<dbReference type="AlphaFoldDB" id="A0A1C7DHA3"/>
<evidence type="ECO:0000256" key="1">
    <source>
        <dbReference type="SAM" id="Phobius"/>
    </source>
</evidence>
<dbReference type="Proteomes" id="UP000004725">
    <property type="component" value="Unassembled WGS sequence"/>
</dbReference>
<reference evidence="3 4" key="1">
    <citation type="journal article" date="2012" name="J. Bacteriol.">
        <title>Genome Sequence of the Antarctic Psychrophile Bacterium Planococcus antarcticus DSM 14505.</title>
        <authorList>
            <person name="Margolles A."/>
            <person name="Gueimonde M."/>
            <person name="Sanchez B."/>
        </authorList>
    </citation>
    <scope>NUCLEOTIDE SEQUENCE [LARGE SCALE GENOMIC DNA]</scope>
    <source>
        <strain evidence="3 4">DSM 14505</strain>
    </source>
</reference>
<dbReference type="EMBL" id="AJYB01000006">
    <property type="protein sequence ID" value="EIM08324.1"/>
    <property type="molecule type" value="Genomic_DNA"/>
</dbReference>
<proteinExistence type="predicted"/>
<organism evidence="3 4">
    <name type="scientific">Planococcus antarcticus DSM 14505</name>
    <dbReference type="NCBI Taxonomy" id="1185653"/>
    <lineage>
        <taxon>Bacteria</taxon>
        <taxon>Bacillati</taxon>
        <taxon>Bacillota</taxon>
        <taxon>Bacilli</taxon>
        <taxon>Bacillales</taxon>
        <taxon>Caryophanaceae</taxon>
        <taxon>Planococcus</taxon>
    </lineage>
</organism>
<evidence type="ECO:0000313" key="3">
    <source>
        <dbReference type="EMBL" id="EIM08324.1"/>
    </source>
</evidence>
<dbReference type="EMBL" id="CP016534">
    <property type="protein sequence ID" value="ANU10845.1"/>
    <property type="molecule type" value="Genomic_DNA"/>
</dbReference>
<dbReference type="KEGG" id="pana:BBH88_11250"/>
<evidence type="ECO:0000313" key="5">
    <source>
        <dbReference type="Proteomes" id="UP000092661"/>
    </source>
</evidence>
<dbReference type="eggNOG" id="ENOG5033BGS">
    <property type="taxonomic scope" value="Bacteria"/>
</dbReference>
<reference evidence="2" key="3">
    <citation type="submission" date="2016-10" db="EMBL/GenBank/DDBJ databases">
        <authorList>
            <person name="See-Too W.S."/>
        </authorList>
    </citation>
    <scope>NUCLEOTIDE SEQUENCE</scope>
    <source>
        <strain evidence="2">DSM 14505</strain>
    </source>
</reference>
<name>A0A1C7DHA3_9BACL</name>
<dbReference type="Proteomes" id="UP000092661">
    <property type="component" value="Chromosome"/>
</dbReference>
<evidence type="ECO:0000313" key="2">
    <source>
        <dbReference type="EMBL" id="ANU10845.1"/>
    </source>
</evidence>
<keyword evidence="5" id="KW-1185">Reference proteome</keyword>
<accession>A0A1C7DHA3</accession>
<sequence>MSAVSTMVLSYQFSLEEKFSGVIENKWFWMVFALLVLVGLFAYAFYCTSRGYSFNGNVKLNWPKIWQMGIGCKAT</sequence>
<dbReference type="OrthoDB" id="2226248at2"/>
<feature type="transmembrane region" description="Helical" evidence="1">
    <location>
        <begin position="27"/>
        <end position="46"/>
    </location>
</feature>